<feature type="non-terminal residue" evidence="3">
    <location>
        <position position="321"/>
    </location>
</feature>
<feature type="domain" description="Fungal lipase-type" evidence="2">
    <location>
        <begin position="84"/>
        <end position="222"/>
    </location>
</feature>
<comment type="caution">
    <text evidence="3">The sequence shown here is derived from an EMBL/GenBank/DDBJ whole genome shotgun (WGS) entry which is preliminary data.</text>
</comment>
<dbReference type="Gene3D" id="3.40.50.1820">
    <property type="entry name" value="alpha/beta hydrolase"/>
    <property type="match status" value="1"/>
</dbReference>
<dbReference type="AlphaFoldDB" id="S8DJS9"/>
<proteinExistence type="predicted"/>
<feature type="non-terminal residue" evidence="3">
    <location>
        <position position="1"/>
    </location>
</feature>
<evidence type="ECO:0000256" key="1">
    <source>
        <dbReference type="ARBA" id="ARBA00022801"/>
    </source>
</evidence>
<dbReference type="PANTHER" id="PTHR46023:SF5">
    <property type="entry name" value="OS02G0780700 PROTEIN"/>
    <property type="match status" value="1"/>
</dbReference>
<dbReference type="GO" id="GO:0006629">
    <property type="term" value="P:lipid metabolic process"/>
    <property type="evidence" value="ECO:0007669"/>
    <property type="project" value="InterPro"/>
</dbReference>
<keyword evidence="4" id="KW-1185">Reference proteome</keyword>
<dbReference type="InterPro" id="IPR002921">
    <property type="entry name" value="Fungal_lipase-type"/>
</dbReference>
<evidence type="ECO:0000259" key="2">
    <source>
        <dbReference type="Pfam" id="PF01764"/>
    </source>
</evidence>
<protein>
    <recommendedName>
        <fullName evidence="2">Fungal lipase-type domain-containing protein</fullName>
    </recommendedName>
</protein>
<evidence type="ECO:0000313" key="3">
    <source>
        <dbReference type="EMBL" id="EPS59747.1"/>
    </source>
</evidence>
<dbReference type="OrthoDB" id="438440at2759"/>
<accession>S8DJS9</accession>
<dbReference type="Proteomes" id="UP000015453">
    <property type="component" value="Unassembled WGS sequence"/>
</dbReference>
<dbReference type="PANTHER" id="PTHR46023">
    <property type="entry name" value="LIPASE CLASS 3 PROTEIN-LIKE"/>
    <property type="match status" value="1"/>
</dbReference>
<dbReference type="InterPro" id="IPR029058">
    <property type="entry name" value="AB_hydrolase_fold"/>
</dbReference>
<gene>
    <name evidence="3" type="ORF">M569_15058</name>
</gene>
<keyword evidence="1" id="KW-0378">Hydrolase</keyword>
<dbReference type="GO" id="GO:0016787">
    <property type="term" value="F:hydrolase activity"/>
    <property type="evidence" value="ECO:0007669"/>
    <property type="project" value="UniProtKB-KW"/>
</dbReference>
<reference evidence="3 4" key="1">
    <citation type="journal article" date="2013" name="BMC Genomics">
        <title>The miniature genome of a carnivorous plant Genlisea aurea contains a low number of genes and short non-coding sequences.</title>
        <authorList>
            <person name="Leushkin E.V."/>
            <person name="Sutormin R.A."/>
            <person name="Nabieva E.R."/>
            <person name="Penin A.A."/>
            <person name="Kondrashov A.S."/>
            <person name="Logacheva M.D."/>
        </authorList>
    </citation>
    <scope>NUCLEOTIDE SEQUENCE [LARGE SCALE GENOMIC DNA]</scope>
</reference>
<dbReference type="Pfam" id="PF01764">
    <property type="entry name" value="Lipase_3"/>
    <property type="match status" value="1"/>
</dbReference>
<evidence type="ECO:0000313" key="4">
    <source>
        <dbReference type="Proteomes" id="UP000015453"/>
    </source>
</evidence>
<dbReference type="SUPFAM" id="SSF53474">
    <property type="entry name" value="alpha/beta-Hydrolases"/>
    <property type="match status" value="1"/>
</dbReference>
<name>S8DJS9_9LAMI</name>
<dbReference type="EMBL" id="AUSU01008111">
    <property type="protein sequence ID" value="EPS59747.1"/>
    <property type="molecule type" value="Genomic_DNA"/>
</dbReference>
<dbReference type="CDD" id="cd00519">
    <property type="entry name" value="Lipase_3"/>
    <property type="match status" value="1"/>
</dbReference>
<sequence length="321" mass="34412">GVLRVSREFGGEDSVRLKGPEIVAELRFLLNLLNLCWHFSKKPFPLFLTETGFCPDDVLIQEPKAGILKPAFTVLVDHKNKTLVLLIRGTHSMKDTLTAVTGAVVPFHHSVVCEGGVSNLVLGYAHCGMVAAARWIAKLATPCLIAAVASYPGYKFKIIGHSLGGGTAALLTYILRERKELSSATCVSFAPAACMTWELAESGNEFVTSVINGADMVPSFSAASVDDLRAEVTASAWLSDLRNQIEHTRILSTVYRSASALGSRLPSMATAKAKVAGAGAILRPVSSRTQVVMRKAQSMAQAASAWSRPTLNSWSCIGPRR</sequence>
<organism evidence="3 4">
    <name type="scientific">Genlisea aurea</name>
    <dbReference type="NCBI Taxonomy" id="192259"/>
    <lineage>
        <taxon>Eukaryota</taxon>
        <taxon>Viridiplantae</taxon>
        <taxon>Streptophyta</taxon>
        <taxon>Embryophyta</taxon>
        <taxon>Tracheophyta</taxon>
        <taxon>Spermatophyta</taxon>
        <taxon>Magnoliopsida</taxon>
        <taxon>eudicotyledons</taxon>
        <taxon>Gunneridae</taxon>
        <taxon>Pentapetalae</taxon>
        <taxon>asterids</taxon>
        <taxon>lamiids</taxon>
        <taxon>Lamiales</taxon>
        <taxon>Lentibulariaceae</taxon>
        <taxon>Genlisea</taxon>
    </lineage>
</organism>